<evidence type="ECO:0000313" key="3">
    <source>
        <dbReference type="Proteomes" id="UP000286260"/>
    </source>
</evidence>
<evidence type="ECO:0008006" key="4">
    <source>
        <dbReference type="Google" id="ProtNLM"/>
    </source>
</evidence>
<dbReference type="RefSeq" id="WP_147379842.1">
    <property type="nucleotide sequence ID" value="NZ_JAHPXH010000001.1"/>
</dbReference>
<reference evidence="2 3" key="1">
    <citation type="submission" date="2018-08" db="EMBL/GenBank/DDBJ databases">
        <title>A genome reference for cultivated species of the human gut microbiota.</title>
        <authorList>
            <person name="Zou Y."/>
            <person name="Xue W."/>
            <person name="Luo G."/>
        </authorList>
    </citation>
    <scope>NUCLEOTIDE SEQUENCE [LARGE SCALE GENOMIC DNA]</scope>
    <source>
        <strain evidence="2 3">AM34-17</strain>
    </source>
</reference>
<evidence type="ECO:0000256" key="1">
    <source>
        <dbReference type="SAM" id="SignalP"/>
    </source>
</evidence>
<dbReference type="EMBL" id="QSII01000049">
    <property type="protein sequence ID" value="RHC78240.1"/>
    <property type="molecule type" value="Genomic_DNA"/>
</dbReference>
<accession>A0A414BQN0</accession>
<feature type="signal peptide" evidence="1">
    <location>
        <begin position="1"/>
        <end position="21"/>
    </location>
</feature>
<name>A0A414BQN0_9BACT</name>
<feature type="chain" id="PRO_5019007217" description="Outer membrane protein beta-barrel domain-containing protein" evidence="1">
    <location>
        <begin position="22"/>
        <end position="228"/>
    </location>
</feature>
<comment type="caution">
    <text evidence="2">The sequence shown here is derived from an EMBL/GenBank/DDBJ whole genome shotgun (WGS) entry which is preliminary data.</text>
</comment>
<evidence type="ECO:0000313" key="2">
    <source>
        <dbReference type="EMBL" id="RHC78240.1"/>
    </source>
</evidence>
<dbReference type="Proteomes" id="UP000286260">
    <property type="component" value="Unassembled WGS sequence"/>
</dbReference>
<sequence length="228" mass="26872">MKKTILQLLFLFCLSLPLTFGQTTDGGSFWNKLGIGAGYNFLNNSGFPDDREKPFDKRTFELSVKYRLTDKHSFYLMVPLYVDCSSKKRKYHKTESLIPCLHRIWGTELGYNYTVFDWKGIHVFGGMGFSYLHSKRDIKYLTEWDGNKWTDHFFLKKKYNAYGLSPQVGIAYRFQHVGCELKYKYSLYRTKSDVRWIRSDGSVNDTYGGKQYYFESLHGLSIGLFYYF</sequence>
<gene>
    <name evidence="2" type="ORF">DW828_19735</name>
</gene>
<proteinExistence type="predicted"/>
<keyword evidence="1" id="KW-0732">Signal</keyword>
<dbReference type="AlphaFoldDB" id="A0A414BQN0"/>
<protein>
    <recommendedName>
        <fullName evidence="4">Outer membrane protein beta-barrel domain-containing protein</fullName>
    </recommendedName>
</protein>
<organism evidence="2 3">
    <name type="scientific">Parabacteroides merdae</name>
    <dbReference type="NCBI Taxonomy" id="46503"/>
    <lineage>
        <taxon>Bacteria</taxon>
        <taxon>Pseudomonadati</taxon>
        <taxon>Bacteroidota</taxon>
        <taxon>Bacteroidia</taxon>
        <taxon>Bacteroidales</taxon>
        <taxon>Tannerellaceae</taxon>
        <taxon>Parabacteroides</taxon>
    </lineage>
</organism>